<organism evidence="10 11">
    <name type="scientific">Oesophagostomum dentatum</name>
    <name type="common">Nodular worm</name>
    <dbReference type="NCBI Taxonomy" id="61180"/>
    <lineage>
        <taxon>Eukaryota</taxon>
        <taxon>Metazoa</taxon>
        <taxon>Ecdysozoa</taxon>
        <taxon>Nematoda</taxon>
        <taxon>Chromadorea</taxon>
        <taxon>Rhabditida</taxon>
        <taxon>Rhabditina</taxon>
        <taxon>Rhabditomorpha</taxon>
        <taxon>Strongyloidea</taxon>
        <taxon>Strongylidae</taxon>
        <taxon>Oesophagostomum</taxon>
    </lineage>
</organism>
<evidence type="ECO:0000256" key="3">
    <source>
        <dbReference type="ARBA" id="ARBA00018596"/>
    </source>
</evidence>
<dbReference type="Proteomes" id="UP000053660">
    <property type="component" value="Unassembled WGS sequence"/>
</dbReference>
<feature type="domain" description="DNA polymerase alpha subunit B OB" evidence="9">
    <location>
        <begin position="193"/>
        <end position="296"/>
    </location>
</feature>
<dbReference type="Pfam" id="PF08418">
    <property type="entry name" value="Pol_alpha_B_N"/>
    <property type="match status" value="1"/>
</dbReference>
<evidence type="ECO:0000259" key="7">
    <source>
        <dbReference type="Pfam" id="PF04042"/>
    </source>
</evidence>
<dbReference type="PIRSF" id="PIRSF018300">
    <property type="entry name" value="DNA_pol_alph_2"/>
    <property type="match status" value="1"/>
</dbReference>
<sequence length="576" mass="63615">MVYVDYDSIAEALSDFGYQIPEDDEIMNKVNSLATEFNLEIDGFVDDLLASAVNMKKKVVDLAILEHMEGELSKKLKNNLDQVMAPSSSKSKRTVLRDCTANKFANISSFDMDDSVHEDFGSAQLSGRYRAFAPVQPSPSNAKYQARSERNVISQEVQGQLFVKSSTTGGPVVVEVISSDPIDKYAVDKASNVIDAKYERMAKFASACCDANPEISNWSVPVPGSTDSEYVYGEIIQDLEGGLATSDQTVSLLMDDDNGTVVKLDLSHLPEVSVFPGQLVAYLGSFENGERFIVTKQFHPNPLPFSQLGKPLSDENLRIWCASGPYTTMENCSYEPLCDLLELVREEQPHVLVLMGPFLDSKNTFMQQPQFPETYENVMNQLMRNIAKSLDGCRTELIVQPAPFRDVCSDPTFPTPPLKICSDVCKRMGKRLHSVPEPCIIRVNGVEIALTSSEVIAHLSKAEWHRSEDQENRDRIVRLASHMLDQRCLYPLFPPSLPTSMEECLKICPLTTAPHVIFASSVLSASIKNVNGTVVANPGVMARGSTSTFLRCEFATSVAPDASSLVDCSRFEVVKV</sequence>
<comment type="subcellular location">
    <subcellularLocation>
        <location evidence="1 6">Nucleus</location>
    </subcellularLocation>
</comment>
<dbReference type="Pfam" id="PF22062">
    <property type="entry name" value="OB_DPOA2"/>
    <property type="match status" value="1"/>
</dbReference>
<keyword evidence="4 6" id="KW-0235">DNA replication</keyword>
<feature type="domain" description="DNA polymerase alpha/delta/epsilon subunit B" evidence="7">
    <location>
        <begin position="319"/>
        <end position="522"/>
    </location>
</feature>
<dbReference type="Gene3D" id="3.60.21.60">
    <property type="match status" value="2"/>
</dbReference>
<evidence type="ECO:0000256" key="1">
    <source>
        <dbReference type="ARBA" id="ARBA00004123"/>
    </source>
</evidence>
<dbReference type="InterPro" id="IPR007185">
    <property type="entry name" value="DNA_pol_a/d/e_bsu"/>
</dbReference>
<evidence type="ECO:0000313" key="11">
    <source>
        <dbReference type="Proteomes" id="UP000053660"/>
    </source>
</evidence>
<feature type="domain" description="DNA polymerase alpha subunit B N-terminal" evidence="8">
    <location>
        <begin position="8"/>
        <end position="75"/>
    </location>
</feature>
<dbReference type="GO" id="GO:0003677">
    <property type="term" value="F:DNA binding"/>
    <property type="evidence" value="ECO:0007669"/>
    <property type="project" value="InterPro"/>
</dbReference>
<dbReference type="GO" id="GO:0006270">
    <property type="term" value="P:DNA replication initiation"/>
    <property type="evidence" value="ECO:0007669"/>
    <property type="project" value="TreeGrafter"/>
</dbReference>
<dbReference type="PANTHER" id="PTHR23061:SF12">
    <property type="entry name" value="DNA POLYMERASE ALPHA SUBUNIT B"/>
    <property type="match status" value="1"/>
</dbReference>
<comment type="function">
    <text evidence="6">Accessory subunit of the DNA polymerase alpha complex (also known as the alpha DNA polymerase-primase complex) which plays an essential role in the initiation of DNA synthesis.</text>
</comment>
<dbReference type="Pfam" id="PF04042">
    <property type="entry name" value="DNA_pol_E_B"/>
    <property type="match status" value="1"/>
</dbReference>
<evidence type="ECO:0000256" key="4">
    <source>
        <dbReference type="ARBA" id="ARBA00022705"/>
    </source>
</evidence>
<dbReference type="Gene3D" id="1.10.8.530">
    <property type="entry name" value="DNA polymerase alpha-primase, subunit B, N-terminal domain"/>
    <property type="match status" value="1"/>
</dbReference>
<name>A0A0B1SRE6_OESDE</name>
<dbReference type="InterPro" id="IPR054300">
    <property type="entry name" value="OB_DPOA2"/>
</dbReference>
<dbReference type="InterPro" id="IPR013627">
    <property type="entry name" value="Pol_alpha_B_N"/>
</dbReference>
<dbReference type="OrthoDB" id="336885at2759"/>
<evidence type="ECO:0000259" key="9">
    <source>
        <dbReference type="Pfam" id="PF22062"/>
    </source>
</evidence>
<protein>
    <recommendedName>
        <fullName evidence="3 6">DNA polymerase alpha subunit B</fullName>
    </recommendedName>
</protein>
<reference evidence="10 11" key="1">
    <citation type="submission" date="2014-03" db="EMBL/GenBank/DDBJ databases">
        <title>Draft genome of the hookworm Oesophagostomum dentatum.</title>
        <authorList>
            <person name="Mitreva M."/>
        </authorList>
    </citation>
    <scope>NUCLEOTIDE SEQUENCE [LARGE SCALE GENOMIC DNA]</scope>
    <source>
        <strain evidence="10 11">OD-Hann</strain>
    </source>
</reference>
<keyword evidence="11" id="KW-1185">Reference proteome</keyword>
<accession>A0A0B1SRE6</accession>
<proteinExistence type="inferred from homology"/>
<dbReference type="EMBL" id="KN557577">
    <property type="protein sequence ID" value="KHJ87519.1"/>
    <property type="molecule type" value="Genomic_DNA"/>
</dbReference>
<comment type="similarity">
    <text evidence="2 6">Belongs to the DNA polymerase alpha subunit B family.</text>
</comment>
<evidence type="ECO:0000256" key="5">
    <source>
        <dbReference type="ARBA" id="ARBA00023242"/>
    </source>
</evidence>
<dbReference type="AlphaFoldDB" id="A0A0B1SRE6"/>
<evidence type="ECO:0000313" key="10">
    <source>
        <dbReference type="EMBL" id="KHJ87519.1"/>
    </source>
</evidence>
<dbReference type="InterPro" id="IPR016722">
    <property type="entry name" value="DNA_pol_alpha_bsu"/>
</dbReference>
<dbReference type="GO" id="GO:0005658">
    <property type="term" value="C:alpha DNA polymerase:primase complex"/>
    <property type="evidence" value="ECO:0007669"/>
    <property type="project" value="TreeGrafter"/>
</dbReference>
<dbReference type="InterPro" id="IPR043034">
    <property type="entry name" value="DNA_pol_alpha_B_N_sf"/>
</dbReference>
<gene>
    <name evidence="10" type="ORF">OESDEN_12706</name>
</gene>
<evidence type="ECO:0000259" key="8">
    <source>
        <dbReference type="Pfam" id="PF08418"/>
    </source>
</evidence>
<evidence type="ECO:0000256" key="6">
    <source>
        <dbReference type="PIRNR" id="PIRNR018300"/>
    </source>
</evidence>
<keyword evidence="5 6" id="KW-0539">Nucleus</keyword>
<dbReference type="PANTHER" id="PTHR23061">
    <property type="entry name" value="DNA POLYMERASE 2 ALPHA 70 KDA SUBUNIT"/>
    <property type="match status" value="1"/>
</dbReference>
<evidence type="ECO:0000256" key="2">
    <source>
        <dbReference type="ARBA" id="ARBA00007299"/>
    </source>
</evidence>